<proteinExistence type="predicted"/>
<sequence>MNKNATVIILLCAALLAAYLWFFADPSVVDEDYISSDSFKKLEQNIDYERDSVADRETVIRDVVNQMIQNQSLIQKKLPFRLDSLALDSVLNPQNRLSIPDVRSMPSDSGEYHFYGLIILEGENYRALLSLVELPGIYRDLEVGLTTVIDGQIVDKALIGRYEKNLTEKTYTEIYINENHEIRVEVDKQRFYPFEQEKRVSYRYVINRDGNIEFSIL</sequence>
<gene>
    <name evidence="1" type="ORF">G3570_05475</name>
</gene>
<comment type="caution">
    <text evidence="1">The sequence shown here is derived from an EMBL/GenBank/DDBJ whole genome shotgun (WGS) entry which is preliminary data.</text>
</comment>
<name>A0A6M1ST57_9BACT</name>
<dbReference type="EMBL" id="JAALLT010000002">
    <property type="protein sequence ID" value="NGP76070.1"/>
    <property type="molecule type" value="Genomic_DNA"/>
</dbReference>
<dbReference type="Proteomes" id="UP000473278">
    <property type="component" value="Unassembled WGS sequence"/>
</dbReference>
<evidence type="ECO:0000313" key="2">
    <source>
        <dbReference type="Proteomes" id="UP000473278"/>
    </source>
</evidence>
<keyword evidence="2" id="KW-1185">Reference proteome</keyword>
<evidence type="ECO:0000313" key="1">
    <source>
        <dbReference type="EMBL" id="NGP76070.1"/>
    </source>
</evidence>
<accession>A0A6M1ST57</accession>
<organism evidence="1 2">
    <name type="scientific">Halalkalibaculum roseum</name>
    <dbReference type="NCBI Taxonomy" id="2709311"/>
    <lineage>
        <taxon>Bacteria</taxon>
        <taxon>Pseudomonadati</taxon>
        <taxon>Balneolota</taxon>
        <taxon>Balneolia</taxon>
        <taxon>Balneolales</taxon>
        <taxon>Balneolaceae</taxon>
        <taxon>Halalkalibaculum</taxon>
    </lineage>
</organism>
<protein>
    <submittedName>
        <fullName evidence="1">Uncharacterized protein</fullName>
    </submittedName>
</protein>
<dbReference type="RefSeq" id="WP_165140109.1">
    <property type="nucleotide sequence ID" value="NZ_JAALLT010000002.1"/>
</dbReference>
<reference evidence="1 2" key="1">
    <citation type="submission" date="2020-02" db="EMBL/GenBank/DDBJ databases">
        <title>Balneolaceae bacterium YR4-1, complete genome.</title>
        <authorList>
            <person name="Li Y."/>
            <person name="Wu S."/>
        </authorList>
    </citation>
    <scope>NUCLEOTIDE SEQUENCE [LARGE SCALE GENOMIC DNA]</scope>
    <source>
        <strain evidence="1 2">YR4-1</strain>
    </source>
</reference>
<dbReference type="AlphaFoldDB" id="A0A6M1ST57"/>